<keyword evidence="2" id="KW-1185">Reference proteome</keyword>
<dbReference type="Proteomes" id="UP000094578">
    <property type="component" value="Unassembled WGS sequence"/>
</dbReference>
<evidence type="ECO:0000313" key="2">
    <source>
        <dbReference type="Proteomes" id="UP000094578"/>
    </source>
</evidence>
<organism evidence="1 2">
    <name type="scientific">Paenibacillus nuruki</name>
    <dbReference type="NCBI Taxonomy" id="1886670"/>
    <lineage>
        <taxon>Bacteria</taxon>
        <taxon>Bacillati</taxon>
        <taxon>Bacillota</taxon>
        <taxon>Bacilli</taxon>
        <taxon>Bacillales</taxon>
        <taxon>Paenibacillaceae</taxon>
        <taxon>Paenibacillus</taxon>
    </lineage>
</organism>
<gene>
    <name evidence="1" type="ORF">PTI45_00102</name>
</gene>
<sequence>MFRNDYLMGMIEDMASVISKVFGLKQQKKLTEALWELDDMVRQKFQLNNGLINRLPAEEVIELFRIGSVVEVDRLQALARLMREEADIYELSEKEQEAVVRRIKSLHLFLYCAVNDADRTMFDYPEQIDQLTDELADYGLPPAIEHLFIQYEEQEGYYDNALDALKRLTELDPALAETEGHALYQRLLGLNDEQLEEGGVSRAELTTASAELEAKSN</sequence>
<dbReference type="InterPro" id="IPR045507">
    <property type="entry name" value="DUF6483"/>
</dbReference>
<name>A0A1E3L9W9_9BACL</name>
<dbReference type="AlphaFoldDB" id="A0A1E3L9W9"/>
<proteinExistence type="predicted"/>
<evidence type="ECO:0000313" key="1">
    <source>
        <dbReference type="EMBL" id="ODP30381.1"/>
    </source>
</evidence>
<dbReference type="RefSeq" id="WP_069325595.1">
    <property type="nucleotide sequence ID" value="NZ_MDER01000002.1"/>
</dbReference>
<comment type="caution">
    <text evidence="1">The sequence shown here is derived from an EMBL/GenBank/DDBJ whole genome shotgun (WGS) entry which is preliminary data.</text>
</comment>
<dbReference type="STRING" id="1886670.PTI45_00102"/>
<evidence type="ECO:0008006" key="3">
    <source>
        <dbReference type="Google" id="ProtNLM"/>
    </source>
</evidence>
<dbReference type="Pfam" id="PF20092">
    <property type="entry name" value="DUF6483"/>
    <property type="match status" value="1"/>
</dbReference>
<protein>
    <recommendedName>
        <fullName evidence="3">Tetratricopeptide repeat protein</fullName>
    </recommendedName>
</protein>
<accession>A0A1E3L9W9</accession>
<reference evidence="1 2" key="1">
    <citation type="submission" date="2016-08" db="EMBL/GenBank/DDBJ databases">
        <title>Genome sequencing of Paenibacillus sp. TI45-13ar, isolated from Korean traditional nuruk.</title>
        <authorList>
            <person name="Kim S.-J."/>
        </authorList>
    </citation>
    <scope>NUCLEOTIDE SEQUENCE [LARGE SCALE GENOMIC DNA]</scope>
    <source>
        <strain evidence="1 2">TI45-13ar</strain>
    </source>
</reference>
<dbReference type="EMBL" id="MDER01000002">
    <property type="protein sequence ID" value="ODP30381.1"/>
    <property type="molecule type" value="Genomic_DNA"/>
</dbReference>